<dbReference type="EMBL" id="BFAG01000014">
    <property type="protein sequence ID" value="GBF07425.1"/>
    <property type="molecule type" value="Genomic_DNA"/>
</dbReference>
<name>A0A2I9E1C1_9DEIO</name>
<evidence type="ECO:0000313" key="2">
    <source>
        <dbReference type="EMBL" id="GBF07425.1"/>
    </source>
</evidence>
<gene>
    <name evidence="2" type="ORF">DAERI_140086</name>
</gene>
<evidence type="ECO:0000256" key="1">
    <source>
        <dbReference type="SAM" id="MobiDB-lite"/>
    </source>
</evidence>
<sequence length="76" mass="8284">METFESKALQLAYNLTEPNTYEGKVGQGYVEARAADIRRTYNILCGLDPDHRPAAASAPRTSSRRKAAVPSTSAEL</sequence>
<feature type="region of interest" description="Disordered" evidence="1">
    <location>
        <begin position="48"/>
        <end position="76"/>
    </location>
</feature>
<accession>A0A2I9E1C1</accession>
<dbReference type="RefSeq" id="WP_103130741.1">
    <property type="nucleotide sequence ID" value="NZ_BFAG01000014.1"/>
</dbReference>
<reference evidence="3" key="1">
    <citation type="submission" date="2018-01" db="EMBL/GenBank/DDBJ databases">
        <title>Draft Genome Sequence of the Radioresistant Bacterium Deinococcus aerius TR0125, Isolated from the Higher Atmosphere above Japan.</title>
        <authorList>
            <person name="Satoh K."/>
            <person name="Arai H."/>
            <person name="Sanzen T."/>
            <person name="Kawaguchi Y."/>
            <person name="Hayashi H."/>
            <person name="Yokobori S."/>
            <person name="Yamagishi A."/>
            <person name="Oono Y."/>
            <person name="Narumi I."/>
        </authorList>
    </citation>
    <scope>NUCLEOTIDE SEQUENCE [LARGE SCALE GENOMIC DNA]</scope>
    <source>
        <strain evidence="3">TR0125</strain>
    </source>
</reference>
<evidence type="ECO:0000313" key="3">
    <source>
        <dbReference type="Proteomes" id="UP000236569"/>
    </source>
</evidence>
<protein>
    <submittedName>
        <fullName evidence="2">Uncharacterized protein</fullName>
    </submittedName>
</protein>
<organism evidence="2 3">
    <name type="scientific">Deinococcus aerius</name>
    <dbReference type="NCBI Taxonomy" id="200253"/>
    <lineage>
        <taxon>Bacteria</taxon>
        <taxon>Thermotogati</taxon>
        <taxon>Deinococcota</taxon>
        <taxon>Deinococci</taxon>
        <taxon>Deinococcales</taxon>
        <taxon>Deinococcaceae</taxon>
        <taxon>Deinococcus</taxon>
    </lineage>
</organism>
<proteinExistence type="predicted"/>
<dbReference type="Proteomes" id="UP000236569">
    <property type="component" value="Unassembled WGS sequence"/>
</dbReference>
<dbReference type="AlphaFoldDB" id="A0A2I9E1C1"/>
<comment type="caution">
    <text evidence="2">The sequence shown here is derived from an EMBL/GenBank/DDBJ whole genome shotgun (WGS) entry which is preliminary data.</text>
</comment>
<keyword evidence="3" id="KW-1185">Reference proteome</keyword>
<dbReference type="OrthoDB" id="73844at2"/>